<name>A0A7W9EIZ0_9SPHN</name>
<gene>
    <name evidence="14" type="ORF">FHR19_003053</name>
</gene>
<dbReference type="InterPro" id="IPR036890">
    <property type="entry name" value="HATPase_C_sf"/>
</dbReference>
<protein>
    <recommendedName>
        <fullName evidence="3">histidine kinase</fullName>
        <ecNumber evidence="3">2.7.13.3</ecNumber>
    </recommendedName>
</protein>
<evidence type="ECO:0000256" key="7">
    <source>
        <dbReference type="ARBA" id="ARBA00022777"/>
    </source>
</evidence>
<dbReference type="SUPFAM" id="SSF47384">
    <property type="entry name" value="Homodimeric domain of signal transducing histidine kinase"/>
    <property type="match status" value="1"/>
</dbReference>
<evidence type="ECO:0000256" key="6">
    <source>
        <dbReference type="ARBA" id="ARBA00022692"/>
    </source>
</evidence>
<comment type="subcellular location">
    <subcellularLocation>
        <location evidence="2">Membrane</location>
        <topology evidence="2">Multi-pass membrane protein</topology>
    </subcellularLocation>
</comment>
<reference evidence="14 15" key="1">
    <citation type="submission" date="2020-08" db="EMBL/GenBank/DDBJ databases">
        <title>Genomic Encyclopedia of Type Strains, Phase IV (KMG-IV): sequencing the most valuable type-strain genomes for metagenomic binning, comparative biology and taxonomic classification.</title>
        <authorList>
            <person name="Goeker M."/>
        </authorList>
    </citation>
    <scope>NUCLEOTIDE SEQUENCE [LARGE SCALE GENOMIC DNA]</scope>
    <source>
        <strain evidence="14 15">DSM 27244</strain>
    </source>
</reference>
<dbReference type="EC" id="2.7.13.3" evidence="3"/>
<evidence type="ECO:0000259" key="12">
    <source>
        <dbReference type="PROSITE" id="PS50109"/>
    </source>
</evidence>
<comment type="catalytic activity">
    <reaction evidence="1">
        <text>ATP + protein L-histidine = ADP + protein N-phospho-L-histidine.</text>
        <dbReference type="EC" id="2.7.13.3"/>
    </reaction>
</comment>
<dbReference type="Pfam" id="PF00512">
    <property type="entry name" value="HisKA"/>
    <property type="match status" value="1"/>
</dbReference>
<keyword evidence="15" id="KW-1185">Reference proteome</keyword>
<evidence type="ECO:0000256" key="9">
    <source>
        <dbReference type="ARBA" id="ARBA00023012"/>
    </source>
</evidence>
<sequence>MSVALIAIALRADVGGLYTDETITPVIAGAVIRGGNGGLSIQPTAELTALQRETPDLWFVAEDQAGYRVTYGRIPSEYASLVGVLRSVGYAHLRDQRPPYRLSAVIRQEMSPAGPVTILGHGKLTGLTFTVLMASNVLVIPIIAIFAAIAALLIPWIVRRSLAGVNRIAAEAGQIDPDVRGWRLRDEEVPSEIAPLVQAVNDALARLDEAYDRQRRFIASAAHEIRTPIAIIRTKIDASGEVALRRLSGDVDRLANLAEQLLDLERIDTRPRMQTVDLAPLARRVIGELAPLAIASDRTIEIESDHPSTIQSDPGAIERVLVSLIHNAIDHGGPRIIVRVAGTTLAVEDDGDGIPAEARTKVLEPFYRLKPRSTGAGLGLNLVKQIVERLRGRLSITAAVPTGTIVEVWLPAEYAVHR</sequence>
<dbReference type="InterPro" id="IPR003660">
    <property type="entry name" value="HAMP_dom"/>
</dbReference>
<evidence type="ECO:0000256" key="5">
    <source>
        <dbReference type="ARBA" id="ARBA00022679"/>
    </source>
</evidence>
<dbReference type="Gene3D" id="3.30.565.10">
    <property type="entry name" value="Histidine kinase-like ATPase, C-terminal domain"/>
    <property type="match status" value="1"/>
</dbReference>
<evidence type="ECO:0000256" key="8">
    <source>
        <dbReference type="ARBA" id="ARBA00022989"/>
    </source>
</evidence>
<dbReference type="InterPro" id="IPR003661">
    <property type="entry name" value="HisK_dim/P_dom"/>
</dbReference>
<feature type="domain" description="HAMP" evidence="13">
    <location>
        <begin position="159"/>
        <end position="212"/>
    </location>
</feature>
<dbReference type="SMART" id="SM00387">
    <property type="entry name" value="HATPase_c"/>
    <property type="match status" value="1"/>
</dbReference>
<keyword evidence="4" id="KW-0597">Phosphoprotein</keyword>
<dbReference type="GO" id="GO:0005886">
    <property type="term" value="C:plasma membrane"/>
    <property type="evidence" value="ECO:0007669"/>
    <property type="project" value="TreeGrafter"/>
</dbReference>
<dbReference type="Pfam" id="PF02518">
    <property type="entry name" value="HATPase_c"/>
    <property type="match status" value="1"/>
</dbReference>
<accession>A0A7W9EIZ0</accession>
<evidence type="ECO:0000313" key="15">
    <source>
        <dbReference type="Proteomes" id="UP000557739"/>
    </source>
</evidence>
<dbReference type="InterPro" id="IPR004358">
    <property type="entry name" value="Sig_transdc_His_kin-like_C"/>
</dbReference>
<evidence type="ECO:0000256" key="11">
    <source>
        <dbReference type="SAM" id="Phobius"/>
    </source>
</evidence>
<dbReference type="InterPro" id="IPR003594">
    <property type="entry name" value="HATPase_dom"/>
</dbReference>
<proteinExistence type="predicted"/>
<keyword evidence="9" id="KW-0902">Two-component regulatory system</keyword>
<comment type="caution">
    <text evidence="14">The sequence shown here is derived from an EMBL/GenBank/DDBJ whole genome shotgun (WGS) entry which is preliminary data.</text>
</comment>
<dbReference type="InterPro" id="IPR036097">
    <property type="entry name" value="HisK_dim/P_sf"/>
</dbReference>
<dbReference type="PRINTS" id="PR00344">
    <property type="entry name" value="BCTRLSENSOR"/>
</dbReference>
<evidence type="ECO:0000256" key="1">
    <source>
        <dbReference type="ARBA" id="ARBA00000085"/>
    </source>
</evidence>
<dbReference type="CDD" id="cd00075">
    <property type="entry name" value="HATPase"/>
    <property type="match status" value="1"/>
</dbReference>
<evidence type="ECO:0000259" key="13">
    <source>
        <dbReference type="PROSITE" id="PS50885"/>
    </source>
</evidence>
<dbReference type="PANTHER" id="PTHR45436">
    <property type="entry name" value="SENSOR HISTIDINE KINASE YKOH"/>
    <property type="match status" value="1"/>
</dbReference>
<feature type="domain" description="Histidine kinase" evidence="12">
    <location>
        <begin position="220"/>
        <end position="414"/>
    </location>
</feature>
<keyword evidence="8 11" id="KW-1133">Transmembrane helix</keyword>
<organism evidence="14 15">
    <name type="scientific">Sphingomonas yantingensis</name>
    <dbReference type="NCBI Taxonomy" id="1241761"/>
    <lineage>
        <taxon>Bacteria</taxon>
        <taxon>Pseudomonadati</taxon>
        <taxon>Pseudomonadota</taxon>
        <taxon>Alphaproteobacteria</taxon>
        <taxon>Sphingomonadales</taxon>
        <taxon>Sphingomonadaceae</taxon>
        <taxon>Sphingomonas</taxon>
    </lineage>
</organism>
<dbReference type="Gene3D" id="1.10.287.130">
    <property type="match status" value="1"/>
</dbReference>
<keyword evidence="7 14" id="KW-0418">Kinase</keyword>
<dbReference type="AlphaFoldDB" id="A0A7W9EIZ0"/>
<evidence type="ECO:0000256" key="2">
    <source>
        <dbReference type="ARBA" id="ARBA00004141"/>
    </source>
</evidence>
<dbReference type="PROSITE" id="PS50109">
    <property type="entry name" value="HIS_KIN"/>
    <property type="match status" value="1"/>
</dbReference>
<dbReference type="GO" id="GO:0000155">
    <property type="term" value="F:phosphorelay sensor kinase activity"/>
    <property type="evidence" value="ECO:0007669"/>
    <property type="project" value="InterPro"/>
</dbReference>
<keyword evidence="5" id="KW-0808">Transferase</keyword>
<keyword evidence="6 11" id="KW-0812">Transmembrane</keyword>
<dbReference type="SMART" id="SM00388">
    <property type="entry name" value="HisKA"/>
    <property type="match status" value="1"/>
</dbReference>
<dbReference type="SUPFAM" id="SSF55874">
    <property type="entry name" value="ATPase domain of HSP90 chaperone/DNA topoisomerase II/histidine kinase"/>
    <property type="match status" value="1"/>
</dbReference>
<dbReference type="InterPro" id="IPR005467">
    <property type="entry name" value="His_kinase_dom"/>
</dbReference>
<keyword evidence="10 11" id="KW-0472">Membrane</keyword>
<dbReference type="PROSITE" id="PS50885">
    <property type="entry name" value="HAMP"/>
    <property type="match status" value="1"/>
</dbReference>
<dbReference type="EMBL" id="JACIJJ010000004">
    <property type="protein sequence ID" value="MBB5699687.1"/>
    <property type="molecule type" value="Genomic_DNA"/>
</dbReference>
<feature type="transmembrane region" description="Helical" evidence="11">
    <location>
        <begin position="138"/>
        <end position="158"/>
    </location>
</feature>
<evidence type="ECO:0000313" key="14">
    <source>
        <dbReference type="EMBL" id="MBB5699687.1"/>
    </source>
</evidence>
<evidence type="ECO:0000256" key="4">
    <source>
        <dbReference type="ARBA" id="ARBA00022553"/>
    </source>
</evidence>
<evidence type="ECO:0000256" key="3">
    <source>
        <dbReference type="ARBA" id="ARBA00012438"/>
    </source>
</evidence>
<dbReference type="Proteomes" id="UP000557739">
    <property type="component" value="Unassembled WGS sequence"/>
</dbReference>
<dbReference type="PANTHER" id="PTHR45436:SF15">
    <property type="entry name" value="SENSOR HISTIDINE KINASE CUSS"/>
    <property type="match status" value="1"/>
</dbReference>
<evidence type="ECO:0000256" key="10">
    <source>
        <dbReference type="ARBA" id="ARBA00023136"/>
    </source>
</evidence>
<dbReference type="InterPro" id="IPR050428">
    <property type="entry name" value="TCS_sensor_his_kinase"/>
</dbReference>
<dbReference type="CDD" id="cd00082">
    <property type="entry name" value="HisKA"/>
    <property type="match status" value="1"/>
</dbReference>